<comment type="subcellular location">
    <subcellularLocation>
        <location evidence="1">Cell membrane</location>
        <topology evidence="1">Multi-pass membrane protein</topology>
    </subcellularLocation>
</comment>
<evidence type="ECO:0000313" key="11">
    <source>
        <dbReference type="Proteomes" id="UP000051679"/>
    </source>
</evidence>
<dbReference type="NCBIfam" id="TIGR03057">
    <property type="entry name" value="xxxLxxG_by_4"/>
    <property type="match status" value="2"/>
</dbReference>
<dbReference type="InterPro" id="IPR011049">
    <property type="entry name" value="Serralysin-like_metalloprot_C"/>
</dbReference>
<proteinExistence type="inferred from homology"/>
<dbReference type="InterPro" id="IPR023908">
    <property type="entry name" value="xxxLxxG_rpt"/>
</dbReference>
<dbReference type="SUPFAM" id="SSF101967">
    <property type="entry name" value="Adhesin YadA, collagen-binding domain"/>
    <property type="match status" value="1"/>
</dbReference>
<comment type="caution">
    <text evidence="10">The sequence shown here is derived from an EMBL/GenBank/DDBJ whole genome shotgun (WGS) entry which is preliminary data.</text>
</comment>
<feature type="transmembrane region" description="Helical" evidence="8">
    <location>
        <begin position="1200"/>
        <end position="1222"/>
    </location>
</feature>
<dbReference type="GO" id="GO:0005886">
    <property type="term" value="C:plasma membrane"/>
    <property type="evidence" value="ECO:0007669"/>
    <property type="project" value="UniProtKB-SubCell"/>
</dbReference>
<feature type="transmembrane region" description="Helical" evidence="8">
    <location>
        <begin position="12"/>
        <end position="30"/>
    </location>
</feature>
<dbReference type="InterPro" id="IPR004869">
    <property type="entry name" value="MMPL_dom"/>
</dbReference>
<dbReference type="AlphaFoldDB" id="A0A0R1ZK59"/>
<keyword evidence="6 8" id="KW-0472">Membrane</keyword>
<dbReference type="PANTHER" id="PTHR33406">
    <property type="entry name" value="MEMBRANE PROTEIN MJ1562-RELATED"/>
    <property type="match status" value="1"/>
</dbReference>
<reference evidence="10 11" key="1">
    <citation type="journal article" date="2015" name="Genome Announc.">
        <title>Expanding the biotechnology potential of lactobacilli through comparative genomics of 213 strains and associated genera.</title>
        <authorList>
            <person name="Sun Z."/>
            <person name="Harris H.M."/>
            <person name="McCann A."/>
            <person name="Guo C."/>
            <person name="Argimon S."/>
            <person name="Zhang W."/>
            <person name="Yang X."/>
            <person name="Jeffery I.B."/>
            <person name="Cooney J.C."/>
            <person name="Kagawa T.F."/>
            <person name="Liu W."/>
            <person name="Song Y."/>
            <person name="Salvetti E."/>
            <person name="Wrobel A."/>
            <person name="Rasinkangas P."/>
            <person name="Parkhill J."/>
            <person name="Rea M.C."/>
            <person name="O'Sullivan O."/>
            <person name="Ritari J."/>
            <person name="Douillard F.P."/>
            <person name="Paul Ross R."/>
            <person name="Yang R."/>
            <person name="Briner A.E."/>
            <person name="Felis G.E."/>
            <person name="de Vos W.M."/>
            <person name="Barrangou R."/>
            <person name="Klaenhammer T.R."/>
            <person name="Caufield P.W."/>
            <person name="Cui Y."/>
            <person name="Zhang H."/>
            <person name="O'Toole P.W."/>
        </authorList>
    </citation>
    <scope>NUCLEOTIDE SEQUENCE [LARGE SCALE GENOMIC DNA]</scope>
    <source>
        <strain evidence="10 11">DSM 20505</strain>
    </source>
</reference>
<accession>A0A0R1ZK59</accession>
<evidence type="ECO:0000256" key="7">
    <source>
        <dbReference type="SAM" id="Coils"/>
    </source>
</evidence>
<evidence type="ECO:0000256" key="1">
    <source>
        <dbReference type="ARBA" id="ARBA00004651"/>
    </source>
</evidence>
<name>A0A0R1ZK59_9LACO</name>
<comment type="similarity">
    <text evidence="2">Belongs to the resistance-nodulation-cell division (RND) (TC 2.A.6) family. MmpL subfamily.</text>
</comment>
<keyword evidence="3" id="KW-1003">Cell membrane</keyword>
<evidence type="ECO:0000256" key="8">
    <source>
        <dbReference type="SAM" id="Phobius"/>
    </source>
</evidence>
<keyword evidence="11" id="KW-1185">Reference proteome</keyword>
<feature type="domain" description="Membrane transport protein MMPL" evidence="9">
    <location>
        <begin position="42"/>
        <end position="363"/>
    </location>
</feature>
<evidence type="ECO:0000256" key="6">
    <source>
        <dbReference type="ARBA" id="ARBA00023136"/>
    </source>
</evidence>
<feature type="coiled-coil region" evidence="7">
    <location>
        <begin position="618"/>
        <end position="655"/>
    </location>
</feature>
<dbReference type="EMBL" id="AYYO01000024">
    <property type="protein sequence ID" value="KRM55309.1"/>
    <property type="molecule type" value="Genomic_DNA"/>
</dbReference>
<evidence type="ECO:0000259" key="9">
    <source>
        <dbReference type="Pfam" id="PF03176"/>
    </source>
</evidence>
<evidence type="ECO:0000256" key="2">
    <source>
        <dbReference type="ARBA" id="ARBA00010157"/>
    </source>
</evidence>
<keyword evidence="5 8" id="KW-1133">Transmembrane helix</keyword>
<protein>
    <submittedName>
        <fullName evidence="10">Transport protein</fullName>
    </submittedName>
</protein>
<feature type="transmembrane region" description="Helical" evidence="8">
    <location>
        <begin position="359"/>
        <end position="381"/>
    </location>
</feature>
<evidence type="ECO:0000313" key="10">
    <source>
        <dbReference type="EMBL" id="KRM55309.1"/>
    </source>
</evidence>
<feature type="domain" description="Membrane transport protein MMPL" evidence="9">
    <location>
        <begin position="924"/>
        <end position="1219"/>
    </location>
</feature>
<dbReference type="Pfam" id="PF03176">
    <property type="entry name" value="MMPL"/>
    <property type="match status" value="2"/>
</dbReference>
<dbReference type="PATRIC" id="fig|1291052.5.peg.1496"/>
<feature type="transmembrane region" description="Helical" evidence="8">
    <location>
        <begin position="1097"/>
        <end position="1121"/>
    </location>
</feature>
<evidence type="ECO:0000256" key="4">
    <source>
        <dbReference type="ARBA" id="ARBA00022692"/>
    </source>
</evidence>
<dbReference type="InterPro" id="IPR050545">
    <property type="entry name" value="Mycobact_MmpL"/>
</dbReference>
<feature type="transmembrane region" description="Helical" evidence="8">
    <location>
        <begin position="307"/>
        <end position="332"/>
    </location>
</feature>
<organism evidence="10 11">
    <name type="scientific">Lacticaseibacillus sharpeae JCM 1186 = DSM 20505</name>
    <dbReference type="NCBI Taxonomy" id="1291052"/>
    <lineage>
        <taxon>Bacteria</taxon>
        <taxon>Bacillati</taxon>
        <taxon>Bacillota</taxon>
        <taxon>Bacilli</taxon>
        <taxon>Lactobacillales</taxon>
        <taxon>Lactobacillaceae</taxon>
        <taxon>Lacticaseibacillus</taxon>
    </lineage>
</organism>
<dbReference type="OrthoDB" id="9782006at2"/>
<feature type="transmembrane region" description="Helical" evidence="8">
    <location>
        <begin position="1133"/>
        <end position="1152"/>
    </location>
</feature>
<feature type="transmembrane region" description="Helical" evidence="8">
    <location>
        <begin position="1173"/>
        <end position="1194"/>
    </location>
</feature>
<keyword evidence="7" id="KW-0175">Coiled coil</keyword>
<gene>
    <name evidence="10" type="ORF">FC18_GL001475</name>
</gene>
<dbReference type="RefSeq" id="WP_056975762.1">
    <property type="nucleotide sequence ID" value="NZ_AYYO01000024.1"/>
</dbReference>
<dbReference type="Proteomes" id="UP000051679">
    <property type="component" value="Unassembled WGS sequence"/>
</dbReference>
<dbReference type="SUPFAM" id="SSF82866">
    <property type="entry name" value="Multidrug efflux transporter AcrB transmembrane domain"/>
    <property type="match status" value="2"/>
</dbReference>
<feature type="transmembrane region" description="Helical" evidence="8">
    <location>
        <begin position="233"/>
        <end position="252"/>
    </location>
</feature>
<evidence type="ECO:0000256" key="3">
    <source>
        <dbReference type="ARBA" id="ARBA00022475"/>
    </source>
</evidence>
<feature type="transmembrane region" description="Helical" evidence="8">
    <location>
        <begin position="1071"/>
        <end position="1090"/>
    </location>
</feature>
<dbReference type="Gene3D" id="1.20.1640.10">
    <property type="entry name" value="Multidrug efflux transporter AcrB transmembrane domain"/>
    <property type="match status" value="2"/>
</dbReference>
<dbReference type="STRING" id="1291052.FC18_GL001475"/>
<feature type="transmembrane region" description="Helical" evidence="8">
    <location>
        <begin position="282"/>
        <end position="301"/>
    </location>
</feature>
<evidence type="ECO:0000256" key="5">
    <source>
        <dbReference type="ARBA" id="ARBA00022989"/>
    </source>
</evidence>
<dbReference type="PANTHER" id="PTHR33406:SF6">
    <property type="entry name" value="MEMBRANE PROTEIN YDGH-RELATED"/>
    <property type="match status" value="1"/>
</dbReference>
<sequence>MQKLVKNHVGALVAWVIAIIVAVVALPNMPQLIREYGQTKIPDSAQSQVATAIQKDWGRGLNNVRQVVVVFNNGDKPLTSSQKHAINKTVGRLHRNADKYKIKQIMAPTDNAETKKQLVSKDKTTQLVQLQVSKKIQAGQTATNIEKLAKTSGVKTYVTGGDILTDDFSTSTQEGIKKTEVIAAVFIFIVLILVFKSPVVPVISLTTVGISVITSLSLVMNLVKYFGFPLSDFTQVFMVVVLFGIGTDYNILLYDQYKAELSAGLEAHEATTKARKIAGRTILYSGLSLLIGFSALGLAKFSIYRSAFGVAVGVAVLLLELLTLNPFFMAVLGKRMFWPEKKFAGGTSSKLWHRLSHSAVLHPLISLGIVLAVTVPFMLMYNNNLNYDTTAELSDTLPAKVGFRVVQKHFSKGTAEPATLYIQSDKKLNKEKYLDVIDRVTKKLQQEDGVKTVASVTQPGGTKIKALYVKDQLGTVTTGMNAAGAGLAKINKGLREATSKLGSSDMQSGLDGVKTMIAGSKQLETGSAQVTSATQQLASGATKLQSGASVLDSGLGTLNSGLQTLSRKSNAVNGGVNQLMSQSAQMPLAIAGLAAYNQQINAGTQQLAAAVAQSQSELSQLSSKQAALTSKMAQLQNMKQQLAKAKTMLASADQMMDMLSAASANKDNLTALAAMSGSLGTLKTTLTDTLKGNSENDLRIASAALKIKNETDDETVKADADRIMTYANTNVKNTMDMTQKLSPAMKAMDKLDTSSLSQLSAMAKAIPSTTEVDSMKSQLSDMEKLIDSASTQLDSLSSVKDDLKQLSALPGKMAELNAGLQQLQSATNTASSIATQLNNGVNGSGVDLTNQSTIQSTIGNSTLINSLQQLATGITAYTGGVQSAASGSSQLANGAGQISTGLNTLANGENELASKTPAITKGLKQEVAGQETMYSTLQGLVGQMKTLQTGLKSAANGVGTVNDGVKSANSYLTGLQKSSVGNNYYVPKSVLKGKTYKQALKQYMSSDHKTTSMTIVLKADPSSAKAMAKVDKMQTIVQHELQGTSLKGAKVAIGGQTAATSDTQHIASGDFIRTAAIMIVGILLALMFVTRSILQPFYIMGTLLIAYITSLSLTRFVSTAFLGQNELTWNTPFFTFVMLIALGVDYSIFLMMKYREFGQNGGDPDERIISASAIIGAVVLSAAIILGGTFAALMPSGVLTLIQVALGVIIGLIILVIILPVVQSALIRLTYGHKEDK</sequence>
<keyword evidence="4 8" id="KW-0812">Transmembrane</keyword>
<feature type="transmembrane region" description="Helical" evidence="8">
    <location>
        <begin position="181"/>
        <end position="213"/>
    </location>
</feature>